<dbReference type="Gene3D" id="1.20.930.20">
    <property type="entry name" value="Adaptor protein Cbl, N-terminal domain"/>
    <property type="match status" value="1"/>
</dbReference>
<dbReference type="CDD" id="cd21037">
    <property type="entry name" value="MLKL_NTD"/>
    <property type="match status" value="1"/>
</dbReference>
<dbReference type="EMBL" id="KV428304">
    <property type="protein sequence ID" value="KZT32688.1"/>
    <property type="molecule type" value="Genomic_DNA"/>
</dbReference>
<name>A0A165XYK9_9AGAM</name>
<gene>
    <name evidence="1" type="ORF">SISSUDRAFT_1037562</name>
</gene>
<dbReference type="InterPro" id="IPR036537">
    <property type="entry name" value="Adaptor_Cbl_N_dom_sf"/>
</dbReference>
<dbReference type="Proteomes" id="UP000076798">
    <property type="component" value="Unassembled WGS sequence"/>
</dbReference>
<dbReference type="GO" id="GO:0007166">
    <property type="term" value="P:cell surface receptor signaling pathway"/>
    <property type="evidence" value="ECO:0007669"/>
    <property type="project" value="InterPro"/>
</dbReference>
<dbReference type="InterPro" id="IPR059179">
    <property type="entry name" value="MLKL-like_MCAfunc"/>
</dbReference>
<keyword evidence="2" id="KW-1185">Reference proteome</keyword>
<sequence length="330" mass="37538">MNQEECADIARRAAEHISVLKRLDEDEELSEDLRERLGRYHRVLEDVSRTVERIGSTPKRERIFRTTSVQEETKGCLDKLNDAYQMYIFKLSIAADNKLTTLVNGMRAMALSSASETLAVGDEPDEIRRIPVETITFLEEISCMRIRGYIVRFDRGRMIDRFGQHKSVIVKKFHSSNVCEDSVWDAFDTEVELRRDLLGCNVNTSLTLLKPATVYYFAYPPNPNGSVPDPPGFWSFSADPHCCDQHVCTDDAQAQFWLFPYVEYETINHHILPLFQDLDSHGFISAPAMTYASNAPFAPDSANTNLKRSKKGFGDALLSVFTKKRVPSHS</sequence>
<organism evidence="1 2">
    <name type="scientific">Sistotremastrum suecicum HHB10207 ss-3</name>
    <dbReference type="NCBI Taxonomy" id="1314776"/>
    <lineage>
        <taxon>Eukaryota</taxon>
        <taxon>Fungi</taxon>
        <taxon>Dikarya</taxon>
        <taxon>Basidiomycota</taxon>
        <taxon>Agaricomycotina</taxon>
        <taxon>Agaricomycetes</taxon>
        <taxon>Sistotremastrales</taxon>
        <taxon>Sistotremastraceae</taxon>
        <taxon>Sistotremastrum</taxon>
    </lineage>
</organism>
<accession>A0A165XYK9</accession>
<evidence type="ECO:0000313" key="2">
    <source>
        <dbReference type="Proteomes" id="UP000076798"/>
    </source>
</evidence>
<dbReference type="AlphaFoldDB" id="A0A165XYK9"/>
<protein>
    <submittedName>
        <fullName evidence="1">Uncharacterized protein</fullName>
    </submittedName>
</protein>
<proteinExistence type="predicted"/>
<reference evidence="1 2" key="1">
    <citation type="journal article" date="2016" name="Mol. Biol. Evol.">
        <title>Comparative Genomics of Early-Diverging Mushroom-Forming Fungi Provides Insights into the Origins of Lignocellulose Decay Capabilities.</title>
        <authorList>
            <person name="Nagy L.G."/>
            <person name="Riley R."/>
            <person name="Tritt A."/>
            <person name="Adam C."/>
            <person name="Daum C."/>
            <person name="Floudas D."/>
            <person name="Sun H."/>
            <person name="Yadav J.S."/>
            <person name="Pangilinan J."/>
            <person name="Larsson K.H."/>
            <person name="Matsuura K."/>
            <person name="Barry K."/>
            <person name="Labutti K."/>
            <person name="Kuo R."/>
            <person name="Ohm R.A."/>
            <person name="Bhattacharya S.S."/>
            <person name="Shirouzu T."/>
            <person name="Yoshinaga Y."/>
            <person name="Martin F.M."/>
            <person name="Grigoriev I.V."/>
            <person name="Hibbett D.S."/>
        </authorList>
    </citation>
    <scope>NUCLEOTIDE SEQUENCE [LARGE SCALE GENOMIC DNA]</scope>
    <source>
        <strain evidence="1 2">HHB10207 ss-3</strain>
    </source>
</reference>
<evidence type="ECO:0000313" key="1">
    <source>
        <dbReference type="EMBL" id="KZT32688.1"/>
    </source>
</evidence>